<organism evidence="3 4">
    <name type="scientific">Gracilimonas halophila</name>
    <dbReference type="NCBI Taxonomy" id="1834464"/>
    <lineage>
        <taxon>Bacteria</taxon>
        <taxon>Pseudomonadati</taxon>
        <taxon>Balneolota</taxon>
        <taxon>Balneolia</taxon>
        <taxon>Balneolales</taxon>
        <taxon>Balneolaceae</taxon>
        <taxon>Gracilimonas</taxon>
    </lineage>
</organism>
<dbReference type="Pfam" id="PF18962">
    <property type="entry name" value="Por_Secre_tail"/>
    <property type="match status" value="1"/>
</dbReference>
<dbReference type="Gene3D" id="3.40.390.10">
    <property type="entry name" value="Collagenase (Catalytic Domain)"/>
    <property type="match status" value="1"/>
</dbReference>
<proteinExistence type="predicted"/>
<evidence type="ECO:0000313" key="3">
    <source>
        <dbReference type="EMBL" id="MFD2533043.1"/>
    </source>
</evidence>
<dbReference type="EMBL" id="JBHULI010000025">
    <property type="protein sequence ID" value="MFD2533043.1"/>
    <property type="molecule type" value="Genomic_DNA"/>
</dbReference>
<sequence>MKRPFATILCFSIMMLVAAISVHAQNLTPSTNSETLLRLAPEPDQICTFEPTYRDAFYYKGAEEFRRKGDFRAKTATFQVEYVGNWPQEARNAFEYAINIWENHISSNIPIRIQANWAALEGNTLGSAGPLYIYPINNVWYPIAQANAMLGVDLILGQPSDERYDILLNMNSSFSFWYFETDANPPGGFIDFVTVVIHEIGHGLGFTGSMSGDPDIEIAEWGAVDEPAQPLIYDTFIEDGFSRSVLDENVYPNPSNALYEAVTGNSGGLFFIGNQANEVYDDSPVPIYTPPVWEGGSSFSHLDQTTFTNTENALMRPQIDNAFAIHSPGPVMCGIFADTGWPLGGGCFGMLGESIVQVDDSEIDFGVTNVNDRLDTTIVISNDINAENPLVGRVELSSGNSAFSLVSSSILLNIDPGQSEEIVVRYRPRSARNDTANIRISHNGSIRENPILIKLKGDALEENKVVKLEQNYPNPFNATTNIPYSIPQDSYVRLEIFDMLGKKVQTVVDGNQQSGRYLEKINANELSSGIYIYRIIVNGTSEIGKLVLAK</sequence>
<gene>
    <name evidence="3" type="ORF">ACFSVN_11340</name>
</gene>
<dbReference type="InterPro" id="IPR013783">
    <property type="entry name" value="Ig-like_fold"/>
</dbReference>
<reference evidence="4" key="1">
    <citation type="journal article" date="2019" name="Int. J. Syst. Evol. Microbiol.">
        <title>The Global Catalogue of Microorganisms (GCM) 10K type strain sequencing project: providing services to taxonomists for standard genome sequencing and annotation.</title>
        <authorList>
            <consortium name="The Broad Institute Genomics Platform"/>
            <consortium name="The Broad Institute Genome Sequencing Center for Infectious Disease"/>
            <person name="Wu L."/>
            <person name="Ma J."/>
        </authorList>
    </citation>
    <scope>NUCLEOTIDE SEQUENCE [LARGE SCALE GENOMIC DNA]</scope>
    <source>
        <strain evidence="4">KCTC 52042</strain>
    </source>
</reference>
<protein>
    <submittedName>
        <fullName evidence="3">T9SS type A sorting domain-containing protein</fullName>
    </submittedName>
</protein>
<dbReference type="SUPFAM" id="SSF55486">
    <property type="entry name" value="Metalloproteases ('zincins'), catalytic domain"/>
    <property type="match status" value="1"/>
</dbReference>
<accession>A0ABW5JJW1</accession>
<evidence type="ECO:0000259" key="2">
    <source>
        <dbReference type="Pfam" id="PF18962"/>
    </source>
</evidence>
<dbReference type="InterPro" id="IPR026444">
    <property type="entry name" value="Secre_tail"/>
</dbReference>
<evidence type="ECO:0000313" key="4">
    <source>
        <dbReference type="Proteomes" id="UP001597460"/>
    </source>
</evidence>
<feature type="signal peptide" evidence="1">
    <location>
        <begin position="1"/>
        <end position="24"/>
    </location>
</feature>
<dbReference type="Gene3D" id="2.60.40.4070">
    <property type="match status" value="1"/>
</dbReference>
<comment type="caution">
    <text evidence="3">The sequence shown here is derived from an EMBL/GenBank/DDBJ whole genome shotgun (WGS) entry which is preliminary data.</text>
</comment>
<dbReference type="NCBIfam" id="TIGR04183">
    <property type="entry name" value="Por_Secre_tail"/>
    <property type="match status" value="1"/>
</dbReference>
<dbReference type="RefSeq" id="WP_390302623.1">
    <property type="nucleotide sequence ID" value="NZ_JBHULI010000025.1"/>
</dbReference>
<feature type="chain" id="PRO_5046204871" evidence="1">
    <location>
        <begin position="25"/>
        <end position="550"/>
    </location>
</feature>
<evidence type="ECO:0000256" key="1">
    <source>
        <dbReference type="SAM" id="SignalP"/>
    </source>
</evidence>
<keyword evidence="1" id="KW-0732">Signal</keyword>
<feature type="domain" description="Secretion system C-terminal sorting" evidence="2">
    <location>
        <begin position="472"/>
        <end position="547"/>
    </location>
</feature>
<dbReference type="Gene3D" id="2.60.40.10">
    <property type="entry name" value="Immunoglobulins"/>
    <property type="match status" value="1"/>
</dbReference>
<name>A0ABW5JJW1_9BACT</name>
<dbReference type="InterPro" id="IPR024079">
    <property type="entry name" value="MetalloPept_cat_dom_sf"/>
</dbReference>
<dbReference type="Proteomes" id="UP001597460">
    <property type="component" value="Unassembled WGS sequence"/>
</dbReference>
<keyword evidence="4" id="KW-1185">Reference proteome</keyword>